<gene>
    <name evidence="8" type="primary">LOC104586838</name>
</gene>
<dbReference type="InterPro" id="IPR036396">
    <property type="entry name" value="Cyt_P450_sf"/>
</dbReference>
<evidence type="ECO:0000256" key="3">
    <source>
        <dbReference type="ARBA" id="ARBA00023002"/>
    </source>
</evidence>
<dbReference type="Pfam" id="PF00067">
    <property type="entry name" value="p450"/>
    <property type="match status" value="1"/>
</dbReference>
<dbReference type="GeneID" id="104586838"/>
<dbReference type="PROSITE" id="PS00086">
    <property type="entry name" value="CYTOCHROME_P450"/>
    <property type="match status" value="1"/>
</dbReference>
<sequence length="520" mass="59770">MIFSFILAYLEHLSKRWPEVCLASFLGYLSLRCYLTYKTQIIANWPIVGGLPYLLKNVYRLHEWSAELSTIGTSYLFKGPLLGRQELLLTCDPRNVEYILKTNFSNFPKGPEYLETLEVLGQGIFSVDSDSWHQQRKMANKAFGAKDFRSSIATMSQKVVEDKLLPLLKHLQAQVCTIDLQDVLLRYSFDSSCAIILGEIPGSLSPSLSSNEFSQAIDDAREVIFFRNVMPRRWWKLLRSLRMGREREVARILKTLDQYMAHYISSKREDLLRGVEANDLLATYMKFHEDRNDMSLNGDKFLRDTVLNFIFAGRDTVASGLTMFFWLVSKNPRVEKKIMEELRILHAKNVADSSRLMKPNEPCIYRLEDLRSLVYLQAALYESMRLYPPVPLNRKGVLKEDVLPDGNVVRPGMQITFSIYAMGRMQSIWGEDCLEFKPERWFGDDGKLLSESKFKYFVFNIGPRTCIGKDMAITQMKLAVAAILFNFHVEVLDGQSASPKPSTILQLKNGLMVKIKHRVA</sequence>
<dbReference type="GO" id="GO:0004497">
    <property type="term" value="F:monooxygenase activity"/>
    <property type="evidence" value="ECO:0007669"/>
    <property type="project" value="UniProtKB-KW"/>
</dbReference>
<keyword evidence="4 5" id="KW-0408">Iron</keyword>
<dbReference type="Proteomes" id="UP000189703">
    <property type="component" value="Unplaced"/>
</dbReference>
<reference evidence="8" key="1">
    <citation type="submission" date="2025-08" db="UniProtKB">
        <authorList>
            <consortium name="RefSeq"/>
        </authorList>
    </citation>
    <scope>IDENTIFICATION</scope>
</reference>
<dbReference type="eggNOG" id="KOG0157">
    <property type="taxonomic scope" value="Eukaryota"/>
</dbReference>
<dbReference type="OMA" id="RITNDIF"/>
<dbReference type="CDD" id="cd11064">
    <property type="entry name" value="CYP86A"/>
    <property type="match status" value="1"/>
</dbReference>
<dbReference type="InterPro" id="IPR017972">
    <property type="entry name" value="Cyt_P450_CS"/>
</dbReference>
<name>A0A1U7YTP0_NELNU</name>
<evidence type="ECO:0000313" key="7">
    <source>
        <dbReference type="Proteomes" id="UP000189703"/>
    </source>
</evidence>
<feature type="binding site" description="axial binding residue" evidence="5">
    <location>
        <position position="466"/>
    </location>
    <ligand>
        <name>heme</name>
        <dbReference type="ChEBI" id="CHEBI:30413"/>
    </ligand>
    <ligandPart>
        <name>Fe</name>
        <dbReference type="ChEBI" id="CHEBI:18248"/>
    </ligandPart>
</feature>
<dbReference type="PRINTS" id="PR00463">
    <property type="entry name" value="EP450I"/>
</dbReference>
<dbReference type="RefSeq" id="XP_010242506.1">
    <property type="nucleotide sequence ID" value="XM_010244204.1"/>
</dbReference>
<organism evidence="7 8">
    <name type="scientific">Nelumbo nucifera</name>
    <name type="common">Sacred lotus</name>
    <dbReference type="NCBI Taxonomy" id="4432"/>
    <lineage>
        <taxon>Eukaryota</taxon>
        <taxon>Viridiplantae</taxon>
        <taxon>Streptophyta</taxon>
        <taxon>Embryophyta</taxon>
        <taxon>Tracheophyta</taxon>
        <taxon>Spermatophyta</taxon>
        <taxon>Magnoliopsida</taxon>
        <taxon>Proteales</taxon>
        <taxon>Nelumbonaceae</taxon>
        <taxon>Nelumbo</taxon>
    </lineage>
</organism>
<evidence type="ECO:0000256" key="4">
    <source>
        <dbReference type="ARBA" id="ARBA00023004"/>
    </source>
</evidence>
<comment type="similarity">
    <text evidence="1 6">Belongs to the cytochrome P450 family.</text>
</comment>
<dbReference type="GO" id="GO:0005506">
    <property type="term" value="F:iron ion binding"/>
    <property type="evidence" value="ECO:0007669"/>
    <property type="project" value="InterPro"/>
</dbReference>
<evidence type="ECO:0000256" key="1">
    <source>
        <dbReference type="ARBA" id="ARBA00010617"/>
    </source>
</evidence>
<keyword evidence="3 6" id="KW-0560">Oxidoreductase</keyword>
<dbReference type="KEGG" id="nnu:104586838"/>
<keyword evidence="6" id="KW-0503">Monooxygenase</keyword>
<protein>
    <submittedName>
        <fullName evidence="8">Alkane hydroxylase MAH1-like</fullName>
    </submittedName>
</protein>
<dbReference type="GO" id="GO:0020037">
    <property type="term" value="F:heme binding"/>
    <property type="evidence" value="ECO:0007669"/>
    <property type="project" value="InterPro"/>
</dbReference>
<comment type="cofactor">
    <cofactor evidence="5">
        <name>heme</name>
        <dbReference type="ChEBI" id="CHEBI:30413"/>
    </cofactor>
</comment>
<evidence type="ECO:0000313" key="8">
    <source>
        <dbReference type="RefSeq" id="XP_010242506.1"/>
    </source>
</evidence>
<dbReference type="STRING" id="4432.A0A1U7YTP0"/>
<keyword evidence="2 5" id="KW-0479">Metal-binding</keyword>
<keyword evidence="5 6" id="KW-0349">Heme</keyword>
<dbReference type="Gene3D" id="1.10.630.10">
    <property type="entry name" value="Cytochrome P450"/>
    <property type="match status" value="1"/>
</dbReference>
<dbReference type="AlphaFoldDB" id="A0A1U7YTP0"/>
<dbReference type="GO" id="GO:0016705">
    <property type="term" value="F:oxidoreductase activity, acting on paired donors, with incorporation or reduction of molecular oxygen"/>
    <property type="evidence" value="ECO:0007669"/>
    <property type="project" value="InterPro"/>
</dbReference>
<dbReference type="SUPFAM" id="SSF48264">
    <property type="entry name" value="Cytochrome P450"/>
    <property type="match status" value="1"/>
</dbReference>
<dbReference type="InterPro" id="IPR001128">
    <property type="entry name" value="Cyt_P450"/>
</dbReference>
<dbReference type="PANTHER" id="PTHR24296">
    <property type="entry name" value="CYTOCHROME P450"/>
    <property type="match status" value="1"/>
</dbReference>
<keyword evidence="7" id="KW-1185">Reference proteome</keyword>
<evidence type="ECO:0000256" key="2">
    <source>
        <dbReference type="ARBA" id="ARBA00022723"/>
    </source>
</evidence>
<evidence type="ECO:0000256" key="5">
    <source>
        <dbReference type="PIRSR" id="PIRSR602401-1"/>
    </source>
</evidence>
<dbReference type="PRINTS" id="PR00385">
    <property type="entry name" value="P450"/>
</dbReference>
<dbReference type="OrthoDB" id="1470350at2759"/>
<proteinExistence type="inferred from homology"/>
<accession>A0A1U7YTP0</accession>
<dbReference type="GO" id="GO:0006629">
    <property type="term" value="P:lipid metabolic process"/>
    <property type="evidence" value="ECO:0007669"/>
    <property type="project" value="UniProtKB-ARBA"/>
</dbReference>
<evidence type="ECO:0000256" key="6">
    <source>
        <dbReference type="RuleBase" id="RU000461"/>
    </source>
</evidence>
<dbReference type="InterPro" id="IPR002401">
    <property type="entry name" value="Cyt_P450_E_grp-I"/>
</dbReference>